<feature type="transmembrane region" description="Helical" evidence="6">
    <location>
        <begin position="470"/>
        <end position="491"/>
    </location>
</feature>
<reference evidence="10 11" key="1">
    <citation type="submission" date="2019-07" db="EMBL/GenBank/DDBJ databases">
        <title>Genomes of Cafeteria roenbergensis.</title>
        <authorList>
            <person name="Fischer M.G."/>
            <person name="Hackl T."/>
            <person name="Roman M."/>
        </authorList>
    </citation>
    <scope>NUCLEOTIDE SEQUENCE [LARGE SCALE GENOMIC DNA]</scope>
    <source>
        <strain evidence="8 11">BVI</strain>
        <strain evidence="9 10">E4-10P</strain>
    </source>
</reference>
<dbReference type="OrthoDB" id="5034579at2759"/>
<dbReference type="SUPFAM" id="SSF50621">
    <property type="entry name" value="Alanine racemase C-terminal domain-like"/>
    <property type="match status" value="1"/>
</dbReference>
<dbReference type="Gene3D" id="2.40.37.10">
    <property type="entry name" value="Lyase, Ornithine Decarboxylase, Chain A, domain 1"/>
    <property type="match status" value="1"/>
</dbReference>
<keyword evidence="6" id="KW-0472">Membrane</keyword>
<dbReference type="InterPro" id="IPR022653">
    <property type="entry name" value="De-COase2_pyr-phos_BS"/>
</dbReference>
<dbReference type="GO" id="GO:0009089">
    <property type="term" value="P:lysine biosynthetic process via diaminopimelate"/>
    <property type="evidence" value="ECO:0007669"/>
    <property type="project" value="InterPro"/>
</dbReference>
<comment type="cofactor">
    <cofactor evidence="1 5">
        <name>pyridoxal 5'-phosphate</name>
        <dbReference type="ChEBI" id="CHEBI:597326"/>
    </cofactor>
</comment>
<evidence type="ECO:0000256" key="1">
    <source>
        <dbReference type="ARBA" id="ARBA00001933"/>
    </source>
</evidence>
<dbReference type="PROSITE" id="PS00878">
    <property type="entry name" value="ODR_DC_2_1"/>
    <property type="match status" value="1"/>
</dbReference>
<feature type="domain" description="Orn/DAP/Arg decarboxylase 2 N-terminal" evidence="7">
    <location>
        <begin position="39"/>
        <end position="291"/>
    </location>
</feature>
<evidence type="ECO:0000313" key="8">
    <source>
        <dbReference type="EMBL" id="KAA0146815.1"/>
    </source>
</evidence>
<feature type="modified residue" description="N6-(pyridoxal phosphate)lysine" evidence="5">
    <location>
        <position position="56"/>
    </location>
</feature>
<dbReference type="InterPro" id="IPR022644">
    <property type="entry name" value="De-COase2_N"/>
</dbReference>
<dbReference type="EMBL" id="VLTO01000152">
    <property type="protein sequence ID" value="KAA0160695.1"/>
    <property type="molecule type" value="Genomic_DNA"/>
</dbReference>
<dbReference type="AlphaFoldDB" id="A0A5A8C239"/>
<evidence type="ECO:0000256" key="2">
    <source>
        <dbReference type="ARBA" id="ARBA00022793"/>
    </source>
</evidence>
<name>A0A5A8C239_CAFRO</name>
<dbReference type="PANTHER" id="PTHR43727:SF2">
    <property type="entry name" value="GROUP IV DECARBOXYLASE"/>
    <property type="match status" value="1"/>
</dbReference>
<proteinExistence type="predicted"/>
<keyword evidence="2" id="KW-0210">Decarboxylase</keyword>
<evidence type="ECO:0000313" key="10">
    <source>
        <dbReference type="Proteomes" id="UP000322899"/>
    </source>
</evidence>
<dbReference type="Gene3D" id="3.20.20.10">
    <property type="entry name" value="Alanine racemase"/>
    <property type="match status" value="1"/>
</dbReference>
<protein>
    <recommendedName>
        <fullName evidence="7">Orn/DAP/Arg decarboxylase 2 N-terminal domain-containing protein</fullName>
    </recommendedName>
</protein>
<dbReference type="Pfam" id="PF02784">
    <property type="entry name" value="Orn_Arg_deC_N"/>
    <property type="match status" value="1"/>
</dbReference>
<keyword evidence="4" id="KW-0456">Lyase</keyword>
<organism evidence="8 11">
    <name type="scientific">Cafeteria roenbergensis</name>
    <name type="common">Marine flagellate</name>
    <dbReference type="NCBI Taxonomy" id="33653"/>
    <lineage>
        <taxon>Eukaryota</taxon>
        <taxon>Sar</taxon>
        <taxon>Stramenopiles</taxon>
        <taxon>Bigyra</taxon>
        <taxon>Opalozoa</taxon>
        <taxon>Bicosoecida</taxon>
        <taxon>Cafeteriaceae</taxon>
        <taxon>Cafeteria</taxon>
    </lineage>
</organism>
<dbReference type="PANTHER" id="PTHR43727">
    <property type="entry name" value="DIAMINOPIMELATE DECARBOXYLASE"/>
    <property type="match status" value="1"/>
</dbReference>
<dbReference type="SUPFAM" id="SSF51419">
    <property type="entry name" value="PLP-binding barrel"/>
    <property type="match status" value="1"/>
</dbReference>
<keyword evidence="3 5" id="KW-0663">Pyridoxal phosphate</keyword>
<dbReference type="Proteomes" id="UP000323011">
    <property type="component" value="Unassembled WGS sequence"/>
</dbReference>
<dbReference type="InterPro" id="IPR009006">
    <property type="entry name" value="Ala_racemase/Decarboxylase_C"/>
</dbReference>
<dbReference type="CDD" id="cd06828">
    <property type="entry name" value="PLPDE_III_DapDC"/>
    <property type="match status" value="1"/>
</dbReference>
<sequence length="498" mass="52822">MPKPCPLSADELEAVAKEHGTPFQLYDEAGIEDQARGLIKAFAGSFPGFKQFYAVKALPNPAILRLLTRAGCGLDCSSASELFVADKLGVAPEDVMYTSNFTSKADLLTAARQGVVINLDDISLVEDLAGVCKGAGLPFPKLICFRFNPGLGRTDSETASNVLGGPDAKFGVPREDLLAAYSRAKALGATRFGLHMMTGSCVMSDDYWTETVSVLLQALAEVASGAGIAREDWAFINIGGGLGIPYRAGEPENDPSRLAKRLRGVMDAEAARLGLAGALPRLYMENGRYVTGPFGWLVARCHVVKRAFGQRYCGLDACMSNLMRPGMYGAYHHISVAGKPTPEDADDPAAEPLNVVGTLCENNDWFAKQRPLPASAGVGDLFVVHDSGAHSHSMGFQYNGKLRAPELLLRRRAGPGAPAVVQRVRERETIASLFAETSIPADLGAPLRLDTPAAATRAEARDGEAPTRKMFVWAALAAAGAAAAVATALAMTRARQTA</sequence>
<dbReference type="FunFam" id="3.20.20.10:FF:000003">
    <property type="entry name" value="Diaminopimelate decarboxylase"/>
    <property type="match status" value="1"/>
</dbReference>
<comment type="caution">
    <text evidence="8">The sequence shown here is derived from an EMBL/GenBank/DDBJ whole genome shotgun (WGS) entry which is preliminary data.</text>
</comment>
<evidence type="ECO:0000256" key="5">
    <source>
        <dbReference type="PIRSR" id="PIRSR600183-50"/>
    </source>
</evidence>
<accession>A0A5A8C239</accession>
<keyword evidence="6" id="KW-0812">Transmembrane</keyword>
<dbReference type="InterPro" id="IPR002986">
    <property type="entry name" value="DAP_deCOOHase_LysA"/>
</dbReference>
<evidence type="ECO:0000256" key="6">
    <source>
        <dbReference type="SAM" id="Phobius"/>
    </source>
</evidence>
<keyword evidence="6" id="KW-1133">Transmembrane helix</keyword>
<evidence type="ECO:0000256" key="4">
    <source>
        <dbReference type="ARBA" id="ARBA00023239"/>
    </source>
</evidence>
<evidence type="ECO:0000313" key="9">
    <source>
        <dbReference type="EMBL" id="KAA0160695.1"/>
    </source>
</evidence>
<gene>
    <name evidence="9" type="ORF">FNF27_08233</name>
    <name evidence="8" type="ORF">FNF29_07791</name>
</gene>
<evidence type="ECO:0000313" key="11">
    <source>
        <dbReference type="Proteomes" id="UP000323011"/>
    </source>
</evidence>
<dbReference type="InterPro" id="IPR029066">
    <property type="entry name" value="PLP-binding_barrel"/>
</dbReference>
<dbReference type="PRINTS" id="PR01179">
    <property type="entry name" value="ODADCRBXLASE"/>
</dbReference>
<evidence type="ECO:0000256" key="3">
    <source>
        <dbReference type="ARBA" id="ARBA00022898"/>
    </source>
</evidence>
<dbReference type="InterPro" id="IPR000183">
    <property type="entry name" value="Orn/DAP/Arg_de-COase"/>
</dbReference>
<dbReference type="Proteomes" id="UP000322899">
    <property type="component" value="Unassembled WGS sequence"/>
</dbReference>
<dbReference type="EMBL" id="VLTN01000077">
    <property type="protein sequence ID" value="KAA0146815.1"/>
    <property type="molecule type" value="Genomic_DNA"/>
</dbReference>
<feature type="active site" description="Proton donor" evidence="5">
    <location>
        <position position="360"/>
    </location>
</feature>
<dbReference type="PRINTS" id="PR01181">
    <property type="entry name" value="DAPDCRBXLASE"/>
</dbReference>
<evidence type="ECO:0000259" key="7">
    <source>
        <dbReference type="Pfam" id="PF02784"/>
    </source>
</evidence>
<dbReference type="OMA" id="HGNAKSP"/>
<keyword evidence="11" id="KW-1185">Reference proteome</keyword>
<dbReference type="GO" id="GO:0008836">
    <property type="term" value="F:diaminopimelate decarboxylase activity"/>
    <property type="evidence" value="ECO:0007669"/>
    <property type="project" value="InterPro"/>
</dbReference>